<organism evidence="1 2">
    <name type="scientific">Oedothorax gibbosus</name>
    <dbReference type="NCBI Taxonomy" id="931172"/>
    <lineage>
        <taxon>Eukaryota</taxon>
        <taxon>Metazoa</taxon>
        <taxon>Ecdysozoa</taxon>
        <taxon>Arthropoda</taxon>
        <taxon>Chelicerata</taxon>
        <taxon>Arachnida</taxon>
        <taxon>Araneae</taxon>
        <taxon>Araneomorphae</taxon>
        <taxon>Entelegynae</taxon>
        <taxon>Araneoidea</taxon>
        <taxon>Linyphiidae</taxon>
        <taxon>Erigoninae</taxon>
        <taxon>Oedothorax</taxon>
    </lineage>
</organism>
<reference evidence="1 2" key="1">
    <citation type="journal article" date="2022" name="Nat. Ecol. Evol.">
        <title>A masculinizing supergene underlies an exaggerated male reproductive morph in a spider.</title>
        <authorList>
            <person name="Hendrickx F."/>
            <person name="De Corte Z."/>
            <person name="Sonet G."/>
            <person name="Van Belleghem S.M."/>
            <person name="Kostlbacher S."/>
            <person name="Vangestel C."/>
        </authorList>
    </citation>
    <scope>NUCLEOTIDE SEQUENCE [LARGE SCALE GENOMIC DNA]</scope>
    <source>
        <strain evidence="1">W744_W776</strain>
    </source>
</reference>
<dbReference type="EMBL" id="JAFNEN010000001">
    <property type="protein sequence ID" value="KAG8202007.1"/>
    <property type="molecule type" value="Genomic_DNA"/>
</dbReference>
<proteinExistence type="predicted"/>
<dbReference type="Proteomes" id="UP000827092">
    <property type="component" value="Unassembled WGS sequence"/>
</dbReference>
<evidence type="ECO:0000313" key="1">
    <source>
        <dbReference type="EMBL" id="KAG8202007.1"/>
    </source>
</evidence>
<accession>A0AAV6W3D4</accession>
<sequence>MTPDQLSVEIDTHPNFISTNYECCLSNPKSTLEVIQKLRDQTRKLQRFLKTYEKGHQPFPMATSYAARLFSALLGKSYKIPQMP</sequence>
<gene>
    <name evidence="1" type="ORF">JTE90_010378</name>
</gene>
<comment type="caution">
    <text evidence="1">The sequence shown here is derived from an EMBL/GenBank/DDBJ whole genome shotgun (WGS) entry which is preliminary data.</text>
</comment>
<name>A0AAV6W3D4_9ARAC</name>
<keyword evidence="2" id="KW-1185">Reference proteome</keyword>
<dbReference type="AlphaFoldDB" id="A0AAV6W3D4"/>
<evidence type="ECO:0000313" key="2">
    <source>
        <dbReference type="Proteomes" id="UP000827092"/>
    </source>
</evidence>
<protein>
    <submittedName>
        <fullName evidence="1">Uncharacterized protein</fullName>
    </submittedName>
</protein>